<dbReference type="Proteomes" id="UP001596043">
    <property type="component" value="Unassembled WGS sequence"/>
</dbReference>
<dbReference type="InterPro" id="IPR013549">
    <property type="entry name" value="DUF1731"/>
</dbReference>
<sequence>MKVLITGATGLVGKEVTRLCRAKGIIVNYLTTSKKKISSTTDYKGFYWNPSTGELDDASLEGVDAIIHLAGATIAQRWTSENKQLIKDSRIKSANMLYDALVRFREPASPAGRSGNTSVKHIISASAIGCYPSSSTKLYNEKYPTYATGFLGEVVQEWEESIEQFQKLDIATSLVRTGLILDKTEGALPKIVKPIQFFAGAPLGDGKQWQSWIHIEDMARIYMHILQEQLTGIYNGVAPNPVTNEKLTKVAAQTIKKPLFLPNVPKGVLKLALGEMAAIVLESQLVSAEKIQKTGFVFNYPTIEQALENLL</sequence>
<dbReference type="InterPro" id="IPR001509">
    <property type="entry name" value="Epimerase_deHydtase"/>
</dbReference>
<dbReference type="SUPFAM" id="SSF51735">
    <property type="entry name" value="NAD(P)-binding Rossmann-fold domains"/>
    <property type="match status" value="1"/>
</dbReference>
<gene>
    <name evidence="4" type="ORF">ACFO3O_13305</name>
</gene>
<proteinExistence type="inferred from homology"/>
<dbReference type="InterPro" id="IPR010099">
    <property type="entry name" value="SDR39U1"/>
</dbReference>
<comment type="caution">
    <text evidence="4">The sequence shown here is derived from an EMBL/GenBank/DDBJ whole genome shotgun (WGS) entry which is preliminary data.</text>
</comment>
<organism evidence="4 5">
    <name type="scientific">Dokdonia ponticola</name>
    <dbReference type="NCBI Taxonomy" id="2041041"/>
    <lineage>
        <taxon>Bacteria</taxon>
        <taxon>Pseudomonadati</taxon>
        <taxon>Bacteroidota</taxon>
        <taxon>Flavobacteriia</taxon>
        <taxon>Flavobacteriales</taxon>
        <taxon>Flavobacteriaceae</taxon>
        <taxon>Dokdonia</taxon>
    </lineage>
</organism>
<evidence type="ECO:0000256" key="1">
    <source>
        <dbReference type="ARBA" id="ARBA00009353"/>
    </source>
</evidence>
<dbReference type="RefSeq" id="WP_379979597.1">
    <property type="nucleotide sequence ID" value="NZ_JBHSFV010000008.1"/>
</dbReference>
<dbReference type="NCBIfam" id="TIGR01777">
    <property type="entry name" value="yfcH"/>
    <property type="match status" value="1"/>
</dbReference>
<evidence type="ECO:0000259" key="3">
    <source>
        <dbReference type="Pfam" id="PF08338"/>
    </source>
</evidence>
<feature type="domain" description="DUF1731" evidence="3">
    <location>
        <begin position="264"/>
        <end position="310"/>
    </location>
</feature>
<protein>
    <submittedName>
        <fullName evidence="4">TIGR01777 family oxidoreductase</fullName>
    </submittedName>
</protein>
<evidence type="ECO:0000259" key="2">
    <source>
        <dbReference type="Pfam" id="PF01370"/>
    </source>
</evidence>
<dbReference type="Pfam" id="PF08338">
    <property type="entry name" value="DUF1731"/>
    <property type="match status" value="1"/>
</dbReference>
<dbReference type="Pfam" id="PF01370">
    <property type="entry name" value="Epimerase"/>
    <property type="match status" value="1"/>
</dbReference>
<dbReference type="PANTHER" id="PTHR11092">
    <property type="entry name" value="SUGAR NUCLEOTIDE EPIMERASE RELATED"/>
    <property type="match status" value="1"/>
</dbReference>
<dbReference type="EMBL" id="JBHSFV010000008">
    <property type="protein sequence ID" value="MFC4634892.1"/>
    <property type="molecule type" value="Genomic_DNA"/>
</dbReference>
<name>A0ABV9HXI7_9FLAO</name>
<dbReference type="Gene3D" id="3.40.50.720">
    <property type="entry name" value="NAD(P)-binding Rossmann-like Domain"/>
    <property type="match status" value="1"/>
</dbReference>
<dbReference type="InterPro" id="IPR036291">
    <property type="entry name" value="NAD(P)-bd_dom_sf"/>
</dbReference>
<evidence type="ECO:0000313" key="5">
    <source>
        <dbReference type="Proteomes" id="UP001596043"/>
    </source>
</evidence>
<feature type="domain" description="NAD-dependent epimerase/dehydratase" evidence="2">
    <location>
        <begin position="3"/>
        <end position="135"/>
    </location>
</feature>
<accession>A0ABV9HXI7</accession>
<reference evidence="5" key="1">
    <citation type="journal article" date="2019" name="Int. J. Syst. Evol. Microbiol.">
        <title>The Global Catalogue of Microorganisms (GCM) 10K type strain sequencing project: providing services to taxonomists for standard genome sequencing and annotation.</title>
        <authorList>
            <consortium name="The Broad Institute Genomics Platform"/>
            <consortium name="The Broad Institute Genome Sequencing Center for Infectious Disease"/>
            <person name="Wu L."/>
            <person name="Ma J."/>
        </authorList>
    </citation>
    <scope>NUCLEOTIDE SEQUENCE [LARGE SCALE GENOMIC DNA]</scope>
    <source>
        <strain evidence="5">YJ-61-S</strain>
    </source>
</reference>
<dbReference type="PANTHER" id="PTHR11092:SF0">
    <property type="entry name" value="EPIMERASE FAMILY PROTEIN SDR39U1"/>
    <property type="match status" value="1"/>
</dbReference>
<comment type="similarity">
    <text evidence="1">Belongs to the NAD(P)-dependent epimerase/dehydratase family. SDR39U1 subfamily.</text>
</comment>
<keyword evidence="5" id="KW-1185">Reference proteome</keyword>
<evidence type="ECO:0000313" key="4">
    <source>
        <dbReference type="EMBL" id="MFC4634892.1"/>
    </source>
</evidence>